<dbReference type="Proteomes" id="UP000765509">
    <property type="component" value="Unassembled WGS sequence"/>
</dbReference>
<proteinExistence type="predicted"/>
<reference evidence="2" key="1">
    <citation type="submission" date="2021-03" db="EMBL/GenBank/DDBJ databases">
        <title>Draft genome sequence of rust myrtle Austropuccinia psidii MF-1, a brazilian biotype.</title>
        <authorList>
            <person name="Quecine M.C."/>
            <person name="Pachon D.M.R."/>
            <person name="Bonatelli M.L."/>
            <person name="Correr F.H."/>
            <person name="Franceschini L.M."/>
            <person name="Leite T.F."/>
            <person name="Margarido G.R.A."/>
            <person name="Almeida C.A."/>
            <person name="Ferrarezi J.A."/>
            <person name="Labate C.A."/>
        </authorList>
    </citation>
    <scope>NUCLEOTIDE SEQUENCE</scope>
    <source>
        <strain evidence="2">MF-1</strain>
    </source>
</reference>
<dbReference type="EMBL" id="AVOT02010030">
    <property type="protein sequence ID" value="MBW0489342.1"/>
    <property type="molecule type" value="Genomic_DNA"/>
</dbReference>
<feature type="region of interest" description="Disordered" evidence="1">
    <location>
        <begin position="37"/>
        <end position="130"/>
    </location>
</feature>
<organism evidence="2 3">
    <name type="scientific">Austropuccinia psidii MF-1</name>
    <dbReference type="NCBI Taxonomy" id="1389203"/>
    <lineage>
        <taxon>Eukaryota</taxon>
        <taxon>Fungi</taxon>
        <taxon>Dikarya</taxon>
        <taxon>Basidiomycota</taxon>
        <taxon>Pucciniomycotina</taxon>
        <taxon>Pucciniomycetes</taxon>
        <taxon>Pucciniales</taxon>
        <taxon>Sphaerophragmiaceae</taxon>
        <taxon>Austropuccinia</taxon>
    </lineage>
</organism>
<sequence length="130" mass="14720">MINIIKTHKNSRVSVEDLKEPRIKIEREPSRFELIEIGLKRRGRPPSELNSTTTSISQSIEPSPIKEMDSSEDCKYSQASLSKSIRSSDSLPSDTESNEYDKSGVTLRRSRRLAMGRKTSQRIPTGLKQV</sequence>
<gene>
    <name evidence="2" type="ORF">O181_029057</name>
</gene>
<feature type="compositionally biased region" description="Basic and acidic residues" evidence="1">
    <location>
        <begin position="64"/>
        <end position="75"/>
    </location>
</feature>
<comment type="caution">
    <text evidence="2">The sequence shown here is derived from an EMBL/GenBank/DDBJ whole genome shotgun (WGS) entry which is preliminary data.</text>
</comment>
<evidence type="ECO:0000313" key="3">
    <source>
        <dbReference type="Proteomes" id="UP000765509"/>
    </source>
</evidence>
<feature type="compositionally biased region" description="Low complexity" evidence="1">
    <location>
        <begin position="80"/>
        <end position="94"/>
    </location>
</feature>
<keyword evidence="3" id="KW-1185">Reference proteome</keyword>
<dbReference type="AlphaFoldDB" id="A0A9Q3H365"/>
<evidence type="ECO:0000256" key="1">
    <source>
        <dbReference type="SAM" id="MobiDB-lite"/>
    </source>
</evidence>
<accession>A0A9Q3H365</accession>
<feature type="compositionally biased region" description="Polar residues" evidence="1">
    <location>
        <begin position="48"/>
        <end position="61"/>
    </location>
</feature>
<protein>
    <submittedName>
        <fullName evidence="2">Uncharacterized protein</fullName>
    </submittedName>
</protein>
<name>A0A9Q3H365_9BASI</name>
<evidence type="ECO:0000313" key="2">
    <source>
        <dbReference type="EMBL" id="MBW0489342.1"/>
    </source>
</evidence>